<accession>A0A1G1VLX2</accession>
<name>A0A1G1VLX2_9BACT</name>
<gene>
    <name evidence="1" type="ORF">A2784_02955</name>
</gene>
<reference evidence="1 2" key="1">
    <citation type="journal article" date="2016" name="Nat. Commun.">
        <title>Thousands of microbial genomes shed light on interconnected biogeochemical processes in an aquifer system.</title>
        <authorList>
            <person name="Anantharaman K."/>
            <person name="Brown C.T."/>
            <person name="Hug L.A."/>
            <person name="Sharon I."/>
            <person name="Castelle C.J."/>
            <person name="Probst A.J."/>
            <person name="Thomas B.C."/>
            <person name="Singh A."/>
            <person name="Wilkins M.J."/>
            <person name="Karaoz U."/>
            <person name="Brodie E.L."/>
            <person name="Williams K.H."/>
            <person name="Hubbard S.S."/>
            <person name="Banfield J.F."/>
        </authorList>
    </citation>
    <scope>NUCLEOTIDE SEQUENCE [LARGE SCALE GENOMIC DNA]</scope>
</reference>
<dbReference type="Proteomes" id="UP000177324">
    <property type="component" value="Unassembled WGS sequence"/>
</dbReference>
<organism evidence="1 2">
    <name type="scientific">Candidatus Chisholmbacteria bacterium RIFCSPHIGHO2_01_FULL_48_12</name>
    <dbReference type="NCBI Taxonomy" id="1797589"/>
    <lineage>
        <taxon>Bacteria</taxon>
        <taxon>Candidatus Chisholmiibacteriota</taxon>
    </lineage>
</organism>
<dbReference type="EMBL" id="MHCH01000046">
    <property type="protein sequence ID" value="OGY16399.1"/>
    <property type="molecule type" value="Genomic_DNA"/>
</dbReference>
<protein>
    <submittedName>
        <fullName evidence="1">Uncharacterized protein</fullName>
    </submittedName>
</protein>
<comment type="caution">
    <text evidence="1">The sequence shown here is derived from an EMBL/GenBank/DDBJ whole genome shotgun (WGS) entry which is preliminary data.</text>
</comment>
<sequence length="120" mass="13555">MLIFSLTLSGLVVNPLHLSYQLIWKDDQLRRWNGFLHSFPFNAQVGAEGDPRYIHPNRNQSVLDFALKPHGQGVDISINDKPLAASDLDAFLRRAAVSNISPQTIFRLLQDSITKQEDTL</sequence>
<evidence type="ECO:0000313" key="2">
    <source>
        <dbReference type="Proteomes" id="UP000177324"/>
    </source>
</evidence>
<evidence type="ECO:0000313" key="1">
    <source>
        <dbReference type="EMBL" id="OGY16399.1"/>
    </source>
</evidence>
<dbReference type="STRING" id="1797589.A2784_02955"/>
<dbReference type="AlphaFoldDB" id="A0A1G1VLX2"/>
<proteinExistence type="predicted"/>